<dbReference type="Gene3D" id="1.25.40.10">
    <property type="entry name" value="Tetratricopeptide repeat domain"/>
    <property type="match status" value="1"/>
</dbReference>
<dbReference type="AlphaFoldDB" id="A0A9P4WG47"/>
<dbReference type="OrthoDB" id="3799351at2759"/>
<sequence>MSEDIKDYWVQQLFRLDTDLDRRWSQSVCLARLLAEKLAQFCIPLSLKDVHADLGYKFKCTTCFPEPTAKVSVLVSLDFAVTHLGLPLGGPVPALWVSIRDALRISCRNLNLDAQGALLTEAGLKRSNNSCDSFDSYCFNATLFAQNGRGDEFRMALTKACSSVSAIIREDHPRALPCFFEVFIHLIQSGLCGVTEELLKYVGSLYGVMGRPALICVYQLLREVKAELLSEAMATAWRYVSNMFDCMLGQHSSLAVSIRLDYIKRVHWLEDYAEEERLLRELWKQLDRTLHPSVPRVLLNLAHNMNKQRRYDDAKSFARNVLELTEKHEQYANKSVERIESQKVIAKSYYAEGSMAEAELSQRRLIEMVESTVGRQHAWFAEFLNVLEIWLRSWGKEMEADTVRREVIELIDEHQ</sequence>
<dbReference type="InterPro" id="IPR011990">
    <property type="entry name" value="TPR-like_helical_dom_sf"/>
</dbReference>
<comment type="caution">
    <text evidence="1">The sequence shown here is derived from an EMBL/GenBank/DDBJ whole genome shotgun (WGS) entry which is preliminary data.</text>
</comment>
<proteinExistence type="predicted"/>
<protein>
    <submittedName>
        <fullName evidence="1">Uncharacterized protein</fullName>
    </submittedName>
</protein>
<dbReference type="Proteomes" id="UP000758155">
    <property type="component" value="Unassembled WGS sequence"/>
</dbReference>
<dbReference type="EMBL" id="SWKV01000152">
    <property type="protein sequence ID" value="KAF3031399.1"/>
    <property type="molecule type" value="Genomic_DNA"/>
</dbReference>
<reference evidence="1" key="1">
    <citation type="submission" date="2019-04" db="EMBL/GenBank/DDBJ databases">
        <title>Sequencing of skin fungus with MAO and IRED activity.</title>
        <authorList>
            <person name="Marsaioli A.J."/>
            <person name="Bonatto J.M.C."/>
            <person name="Reis Junior O."/>
        </authorList>
    </citation>
    <scope>NUCLEOTIDE SEQUENCE</scope>
    <source>
        <strain evidence="1">28M1</strain>
    </source>
</reference>
<accession>A0A9P4WG47</accession>
<gene>
    <name evidence="1" type="ORF">E8E12_000912</name>
</gene>
<evidence type="ECO:0000313" key="2">
    <source>
        <dbReference type="Proteomes" id="UP000758155"/>
    </source>
</evidence>
<name>A0A9P4WG47_9PLEO</name>
<keyword evidence="2" id="KW-1185">Reference proteome</keyword>
<dbReference type="SUPFAM" id="SSF48452">
    <property type="entry name" value="TPR-like"/>
    <property type="match status" value="1"/>
</dbReference>
<evidence type="ECO:0000313" key="1">
    <source>
        <dbReference type="EMBL" id="KAF3031399.1"/>
    </source>
</evidence>
<organism evidence="1 2">
    <name type="scientific">Didymella heteroderae</name>
    <dbReference type="NCBI Taxonomy" id="1769908"/>
    <lineage>
        <taxon>Eukaryota</taxon>
        <taxon>Fungi</taxon>
        <taxon>Dikarya</taxon>
        <taxon>Ascomycota</taxon>
        <taxon>Pezizomycotina</taxon>
        <taxon>Dothideomycetes</taxon>
        <taxon>Pleosporomycetidae</taxon>
        <taxon>Pleosporales</taxon>
        <taxon>Pleosporineae</taxon>
        <taxon>Didymellaceae</taxon>
        <taxon>Didymella</taxon>
    </lineage>
</organism>